<proteinExistence type="predicted"/>
<evidence type="ECO:0000313" key="1">
    <source>
        <dbReference type="EMBL" id="KAF6304010.1"/>
    </source>
</evidence>
<dbReference type="EMBL" id="JABWUV010000015">
    <property type="protein sequence ID" value="KAF6304010.1"/>
    <property type="molecule type" value="Genomic_DNA"/>
</dbReference>
<sequence>MWRKGNPSSLLVGMQTGVAIMESSMAFPQKIKYGTAIDPVIPLLGIYPKKPKAPIRKNVCIPVFIAAQFTIVKICKQSQCPLVDEWIKKLWDIYTMEYYTAIKRDLLPFETVWKDLESIMLSEISQSEKDKYHMISLPGGNLFNYLWWLPGHSSNMFISPEDIFPLIFQRESGRERKRQRETSM</sequence>
<accession>A0A7J7TTU1</accession>
<evidence type="ECO:0000313" key="2">
    <source>
        <dbReference type="Proteomes" id="UP000527355"/>
    </source>
</evidence>
<comment type="caution">
    <text evidence="1">The sequence shown here is derived from an EMBL/GenBank/DDBJ whole genome shotgun (WGS) entry which is preliminary data.</text>
</comment>
<keyword evidence="2" id="KW-1185">Reference proteome</keyword>
<reference evidence="1 2" key="1">
    <citation type="journal article" date="2020" name="Nature">
        <title>Six reference-quality genomes reveal evolution of bat adaptations.</title>
        <authorList>
            <person name="Jebb D."/>
            <person name="Huang Z."/>
            <person name="Pippel M."/>
            <person name="Hughes G.M."/>
            <person name="Lavrichenko K."/>
            <person name="Devanna P."/>
            <person name="Winkler S."/>
            <person name="Jermiin L.S."/>
            <person name="Skirmuntt E.C."/>
            <person name="Katzourakis A."/>
            <person name="Burkitt-Gray L."/>
            <person name="Ray D.A."/>
            <person name="Sullivan K.A.M."/>
            <person name="Roscito J.G."/>
            <person name="Kirilenko B.M."/>
            <person name="Davalos L.M."/>
            <person name="Corthals A.P."/>
            <person name="Power M.L."/>
            <person name="Jones G."/>
            <person name="Ransome R.D."/>
            <person name="Dechmann D.K.N."/>
            <person name="Locatelli A.G."/>
            <person name="Puechmaille S.J."/>
            <person name="Fedrigo O."/>
            <person name="Jarvis E.D."/>
            <person name="Hiller M."/>
            <person name="Vernes S.C."/>
            <person name="Myers E.W."/>
            <person name="Teeling E.C."/>
        </authorList>
    </citation>
    <scope>NUCLEOTIDE SEQUENCE [LARGE SCALE GENOMIC DNA]</scope>
    <source>
        <strain evidence="1">MMyoMyo1</strain>
        <tissue evidence="1">Flight muscle</tissue>
    </source>
</reference>
<organism evidence="1 2">
    <name type="scientific">Myotis myotis</name>
    <name type="common">Greater mouse-eared bat</name>
    <name type="synonym">Vespertilio myotis</name>
    <dbReference type="NCBI Taxonomy" id="51298"/>
    <lineage>
        <taxon>Eukaryota</taxon>
        <taxon>Metazoa</taxon>
        <taxon>Chordata</taxon>
        <taxon>Craniata</taxon>
        <taxon>Vertebrata</taxon>
        <taxon>Euteleostomi</taxon>
        <taxon>Mammalia</taxon>
        <taxon>Eutheria</taxon>
        <taxon>Laurasiatheria</taxon>
        <taxon>Chiroptera</taxon>
        <taxon>Yangochiroptera</taxon>
        <taxon>Vespertilionidae</taxon>
        <taxon>Myotis</taxon>
    </lineage>
</organism>
<gene>
    <name evidence="1" type="ORF">mMyoMyo1_008989</name>
</gene>
<protein>
    <submittedName>
        <fullName evidence="1">Uncharacterized protein</fullName>
    </submittedName>
</protein>
<dbReference type="Proteomes" id="UP000527355">
    <property type="component" value="Unassembled WGS sequence"/>
</dbReference>
<dbReference type="AlphaFoldDB" id="A0A7J7TTU1"/>
<name>A0A7J7TTU1_MYOMY</name>